<protein>
    <recommendedName>
        <fullName evidence="5">MucR family transcriptional regulator</fullName>
    </recommendedName>
</protein>
<dbReference type="eggNOG" id="COG4957">
    <property type="taxonomic scope" value="Bacteria"/>
</dbReference>
<dbReference type="AlphaFoldDB" id="V4RMX9"/>
<comment type="caution">
    <text evidence="3">The sequence shown here is derived from an EMBL/GenBank/DDBJ whole genome shotgun (WGS) entry which is preliminary data.</text>
</comment>
<dbReference type="RefSeq" id="WP_018082333.1">
    <property type="nucleotide sequence ID" value="NZ_AQWM01000013.1"/>
</dbReference>
<name>V4RMX9_9CAUL</name>
<dbReference type="EMBL" id="AWGB01000012">
    <property type="protein sequence ID" value="ESQ92593.1"/>
    <property type="molecule type" value="Genomic_DNA"/>
</dbReference>
<accession>V4RMX9</accession>
<sequence length="159" mass="16983">MADDFNPIDRTVDIVSAYVSNNPVPPSGLSALIKSVYATLSAPRKSSETVAQVTATLVPAVSVKKSISGDWLICLEDGQKFKSLKRHLLTKYGLTPDAYRVKWNLPRDYPMVAPSYSATRSTLAKANGLGQKGMQAKSTAPTPSSKSANRVTKKAVAGV</sequence>
<dbReference type="InterPro" id="IPR008807">
    <property type="entry name" value="ROS_MUCR"/>
</dbReference>
<evidence type="ECO:0008006" key="5">
    <source>
        <dbReference type="Google" id="ProtNLM"/>
    </source>
</evidence>
<dbReference type="Proteomes" id="UP000017837">
    <property type="component" value="Unassembled WGS sequence"/>
</dbReference>
<gene>
    <name evidence="3" type="ORF">ABENE_08115</name>
</gene>
<organism evidence="3 4">
    <name type="scientific">Asticcacaulis benevestitus DSM 16100 = ATCC BAA-896</name>
    <dbReference type="NCBI Taxonomy" id="1121022"/>
    <lineage>
        <taxon>Bacteria</taxon>
        <taxon>Pseudomonadati</taxon>
        <taxon>Pseudomonadota</taxon>
        <taxon>Alphaproteobacteria</taxon>
        <taxon>Caulobacterales</taxon>
        <taxon>Caulobacteraceae</taxon>
        <taxon>Asticcacaulis</taxon>
    </lineage>
</organism>
<dbReference type="Gene3D" id="1.10.10.1550">
    <property type="entry name" value="ROS/MUCR transcriptional regulator protein"/>
    <property type="match status" value="1"/>
</dbReference>
<evidence type="ECO:0000313" key="4">
    <source>
        <dbReference type="Proteomes" id="UP000017837"/>
    </source>
</evidence>
<comment type="similarity">
    <text evidence="1">Belongs to the ros/MucR family.</text>
</comment>
<evidence type="ECO:0000256" key="1">
    <source>
        <dbReference type="ARBA" id="ARBA00007031"/>
    </source>
</evidence>
<dbReference type="GO" id="GO:0006355">
    <property type="term" value="P:regulation of DNA-templated transcription"/>
    <property type="evidence" value="ECO:0007669"/>
    <property type="project" value="InterPro"/>
</dbReference>
<dbReference type="PATRIC" id="fig|1121022.4.peg.1633"/>
<feature type="region of interest" description="Disordered" evidence="2">
    <location>
        <begin position="127"/>
        <end position="159"/>
    </location>
</feature>
<proteinExistence type="inferred from homology"/>
<dbReference type="GO" id="GO:0003677">
    <property type="term" value="F:DNA binding"/>
    <property type="evidence" value="ECO:0007669"/>
    <property type="project" value="InterPro"/>
</dbReference>
<reference evidence="3 4" key="1">
    <citation type="journal article" date="2014" name="Nature">
        <title>Sequential evolution of bacterial morphology by co-option of a developmental regulator.</title>
        <authorList>
            <person name="Jiang C."/>
            <person name="Brown P.J."/>
            <person name="Ducret A."/>
            <person name="Brun Y.V."/>
        </authorList>
    </citation>
    <scope>NUCLEOTIDE SEQUENCE [LARGE SCALE GENOMIC DNA]</scope>
    <source>
        <strain evidence="3 4">DSM 16100</strain>
    </source>
</reference>
<dbReference type="Pfam" id="PF05443">
    <property type="entry name" value="ROS_MUCR"/>
    <property type="match status" value="1"/>
</dbReference>
<dbReference type="OrthoDB" id="9809693at2"/>
<keyword evidence="4" id="KW-1185">Reference proteome</keyword>
<dbReference type="InterPro" id="IPR041920">
    <property type="entry name" value="ROS/MUCR_sf"/>
</dbReference>
<evidence type="ECO:0000313" key="3">
    <source>
        <dbReference type="EMBL" id="ESQ92593.1"/>
    </source>
</evidence>
<feature type="compositionally biased region" description="Polar residues" evidence="2">
    <location>
        <begin position="136"/>
        <end position="150"/>
    </location>
</feature>
<dbReference type="STRING" id="1121022.GCA_000376105_02664"/>
<evidence type="ECO:0000256" key="2">
    <source>
        <dbReference type="SAM" id="MobiDB-lite"/>
    </source>
</evidence>
<dbReference type="GO" id="GO:0008270">
    <property type="term" value="F:zinc ion binding"/>
    <property type="evidence" value="ECO:0007669"/>
    <property type="project" value="InterPro"/>
</dbReference>